<dbReference type="EMBL" id="QETA01000003">
    <property type="protein sequence ID" value="PWF22980.1"/>
    <property type="molecule type" value="Genomic_DNA"/>
</dbReference>
<dbReference type="InterPro" id="IPR010266">
    <property type="entry name" value="NnrS"/>
</dbReference>
<feature type="transmembrane region" description="Helical" evidence="1">
    <location>
        <begin position="366"/>
        <end position="389"/>
    </location>
</feature>
<feature type="transmembrane region" description="Helical" evidence="1">
    <location>
        <begin position="300"/>
        <end position="321"/>
    </location>
</feature>
<name>A0A2V1JWX7_9BURK</name>
<feature type="transmembrane region" description="Helical" evidence="1">
    <location>
        <begin position="97"/>
        <end position="113"/>
    </location>
</feature>
<dbReference type="Pfam" id="PF05940">
    <property type="entry name" value="NnrS"/>
    <property type="match status" value="1"/>
</dbReference>
<organism evidence="2 3">
    <name type="scientific">Corticimicrobacter populi</name>
    <dbReference type="NCBI Taxonomy" id="2175229"/>
    <lineage>
        <taxon>Bacteria</taxon>
        <taxon>Pseudomonadati</taxon>
        <taxon>Pseudomonadota</taxon>
        <taxon>Betaproteobacteria</taxon>
        <taxon>Burkholderiales</taxon>
        <taxon>Alcaligenaceae</taxon>
        <taxon>Corticimicrobacter</taxon>
    </lineage>
</organism>
<keyword evidence="1" id="KW-0472">Membrane</keyword>
<reference evidence="3" key="1">
    <citation type="submission" date="2018-05" db="EMBL/GenBank/DDBJ databases">
        <authorList>
            <person name="Li Y."/>
        </authorList>
    </citation>
    <scope>NUCLEOTIDE SEQUENCE [LARGE SCALE GENOMIC DNA]</scope>
    <source>
        <strain evidence="3">3d-2-2</strain>
    </source>
</reference>
<proteinExistence type="predicted"/>
<sequence>MSELLHIHEPEPSPSRPQWRAFLELGFRPLYMGGCAWAAVSLAVWMYAPGWLTSRLFGVVWHAHEMLWAFIATIAVGFLLTAVNNWTGVNPLSGRKLGGLVLLWLVARIAFLLHGDAAFLVGAACELLFYAGAAWAVGRAIYGTRNRRNYAVPLLILALGIADALFLLEAWRGDYAALMERFNQGLLSMALIALLVARRVIPFFASRGVQGLEIPMHVRSGQWQLYLTACALVANLLQWDVVTALALLGAGGISLWQWLSWKPLAVRRVPLLWILYLGYAMLGAGLLVEAGQRAGWEIRVAWPVHVIGIGGFTLLIIGMVTRTALGHLGRPLKTDRSMVTSYLLMVLAFVLRLLALLPAAPAIPLLHAAACAWIVSLVLYLWRFVPYLIRPRADQPRGRVLKATQVRL</sequence>
<feature type="transmembrane region" description="Helical" evidence="1">
    <location>
        <begin position="342"/>
        <end position="360"/>
    </location>
</feature>
<dbReference type="Proteomes" id="UP000245212">
    <property type="component" value="Unassembled WGS sequence"/>
</dbReference>
<comment type="caution">
    <text evidence="2">The sequence shown here is derived from an EMBL/GenBank/DDBJ whole genome shotgun (WGS) entry which is preliminary data.</text>
</comment>
<gene>
    <name evidence="2" type="ORF">DD235_08190</name>
</gene>
<feature type="transmembrane region" description="Helical" evidence="1">
    <location>
        <begin position="243"/>
        <end position="259"/>
    </location>
</feature>
<feature type="transmembrane region" description="Helical" evidence="1">
    <location>
        <begin position="30"/>
        <end position="47"/>
    </location>
</feature>
<evidence type="ECO:0000256" key="1">
    <source>
        <dbReference type="SAM" id="Phobius"/>
    </source>
</evidence>
<evidence type="ECO:0000313" key="2">
    <source>
        <dbReference type="EMBL" id="PWF22980.1"/>
    </source>
</evidence>
<feature type="transmembrane region" description="Helical" evidence="1">
    <location>
        <begin position="271"/>
        <end position="288"/>
    </location>
</feature>
<protein>
    <submittedName>
        <fullName evidence="2">NnrS family protein</fullName>
    </submittedName>
</protein>
<dbReference type="AlphaFoldDB" id="A0A2V1JWX7"/>
<feature type="transmembrane region" description="Helical" evidence="1">
    <location>
        <begin position="150"/>
        <end position="170"/>
    </location>
</feature>
<keyword evidence="1" id="KW-1133">Transmembrane helix</keyword>
<keyword evidence="3" id="KW-1185">Reference proteome</keyword>
<evidence type="ECO:0000313" key="3">
    <source>
        <dbReference type="Proteomes" id="UP000245212"/>
    </source>
</evidence>
<keyword evidence="1" id="KW-0812">Transmembrane</keyword>
<dbReference type="RefSeq" id="WP_109061597.1">
    <property type="nucleotide sequence ID" value="NZ_QETA01000003.1"/>
</dbReference>
<feature type="transmembrane region" description="Helical" evidence="1">
    <location>
        <begin position="119"/>
        <end position="138"/>
    </location>
</feature>
<feature type="transmembrane region" description="Helical" evidence="1">
    <location>
        <begin position="67"/>
        <end position="85"/>
    </location>
</feature>
<accession>A0A2V1JWX7</accession>